<dbReference type="UniPathway" id="UPA00241">
    <property type="reaction ID" value="UER00356"/>
</dbReference>
<comment type="subcellular location">
    <subcellularLocation>
        <location evidence="5">Cytoplasm</location>
    </subcellularLocation>
</comment>
<evidence type="ECO:0000256" key="1">
    <source>
        <dbReference type="ARBA" id="ARBA00009018"/>
    </source>
</evidence>
<dbReference type="GO" id="GO:0005524">
    <property type="term" value="F:ATP binding"/>
    <property type="evidence" value="ECO:0007669"/>
    <property type="project" value="UniProtKB-UniRule"/>
</dbReference>
<keyword evidence="8" id="KW-1185">Reference proteome</keyword>
<evidence type="ECO:0000256" key="6">
    <source>
        <dbReference type="NCBIfam" id="TIGR00152"/>
    </source>
</evidence>
<comment type="pathway">
    <text evidence="5">Cofactor biosynthesis; coenzyme A biosynthesis; CoA from (R)-pantothenate: step 5/5.</text>
</comment>
<comment type="similarity">
    <text evidence="1 5">Belongs to the CoaE family.</text>
</comment>
<dbReference type="PANTHER" id="PTHR10695:SF46">
    <property type="entry name" value="BIFUNCTIONAL COENZYME A SYNTHASE-RELATED"/>
    <property type="match status" value="1"/>
</dbReference>
<sequence>MTSPASTPTPLKIGLTGGIGSGKTRVADLLAEHGAAIIDTDLIAHQLTAPGGAAIEPLRQAFGDAMIDASGALDRAKMRELVFTNPSAKTQLETLLHPMIGHSVNAEADRVQGLYQVFVVPLLVENGRWRHRVDRICVVDCDEATQVRRVQARSGLDPALIDRIMAAQATRAARLAVADDVILNDGATDPEQLVQRTLAQHQRWLTMAHAPRSIAEAPN</sequence>
<organism evidence="7 8">
    <name type="scientific">Pigmentiphaga litoralis</name>
    <dbReference type="NCBI Taxonomy" id="516702"/>
    <lineage>
        <taxon>Bacteria</taxon>
        <taxon>Pseudomonadati</taxon>
        <taxon>Pseudomonadota</taxon>
        <taxon>Betaproteobacteria</taxon>
        <taxon>Burkholderiales</taxon>
        <taxon>Alcaligenaceae</taxon>
        <taxon>Pigmentiphaga</taxon>
    </lineage>
</organism>
<evidence type="ECO:0000256" key="5">
    <source>
        <dbReference type="HAMAP-Rule" id="MF_00376"/>
    </source>
</evidence>
<dbReference type="PANTHER" id="PTHR10695">
    <property type="entry name" value="DEPHOSPHO-COA KINASE-RELATED"/>
    <property type="match status" value="1"/>
</dbReference>
<keyword evidence="2 5" id="KW-0547">Nucleotide-binding</keyword>
<dbReference type="GO" id="GO:0004140">
    <property type="term" value="F:dephospho-CoA kinase activity"/>
    <property type="evidence" value="ECO:0007669"/>
    <property type="project" value="UniProtKB-UniRule"/>
</dbReference>
<keyword evidence="5 7" id="KW-0808">Transferase</keyword>
<dbReference type="Gene3D" id="3.40.50.300">
    <property type="entry name" value="P-loop containing nucleotide triphosphate hydrolases"/>
    <property type="match status" value="1"/>
</dbReference>
<dbReference type="HAMAP" id="MF_00376">
    <property type="entry name" value="Dephospho_CoA_kinase"/>
    <property type="match status" value="1"/>
</dbReference>
<evidence type="ECO:0000256" key="2">
    <source>
        <dbReference type="ARBA" id="ARBA00022741"/>
    </source>
</evidence>
<reference evidence="7 8" key="1">
    <citation type="submission" date="2020-07" db="EMBL/GenBank/DDBJ databases">
        <title>Genomic Encyclopedia of Type Strains, Phase IV (KMG-V): Genome sequencing to study the core and pangenomes of soil and plant-associated prokaryotes.</title>
        <authorList>
            <person name="Whitman W."/>
        </authorList>
    </citation>
    <scope>NUCLEOTIDE SEQUENCE [LARGE SCALE GENOMIC DNA]</scope>
    <source>
        <strain evidence="7 8">SAS40</strain>
    </source>
</reference>
<gene>
    <name evidence="5" type="primary">coaE</name>
    <name evidence="7" type="ORF">FHW18_001381</name>
</gene>
<comment type="caution">
    <text evidence="7">The sequence shown here is derived from an EMBL/GenBank/DDBJ whole genome shotgun (WGS) entry which is preliminary data.</text>
</comment>
<keyword evidence="5 7" id="KW-0418">Kinase</keyword>
<dbReference type="EMBL" id="JACBYR010000001">
    <property type="protein sequence ID" value="NYE82110.1"/>
    <property type="molecule type" value="Genomic_DNA"/>
</dbReference>
<evidence type="ECO:0000256" key="4">
    <source>
        <dbReference type="ARBA" id="ARBA00022993"/>
    </source>
</evidence>
<dbReference type="InterPro" id="IPR001977">
    <property type="entry name" value="Depp_CoAkinase"/>
</dbReference>
<dbReference type="GO" id="GO:0015937">
    <property type="term" value="P:coenzyme A biosynthetic process"/>
    <property type="evidence" value="ECO:0007669"/>
    <property type="project" value="UniProtKB-UniRule"/>
</dbReference>
<comment type="function">
    <text evidence="5">Catalyzes the phosphorylation of the 3'-hydroxyl group of dephosphocoenzyme A to form coenzyme A.</text>
</comment>
<dbReference type="GO" id="GO:0005737">
    <property type="term" value="C:cytoplasm"/>
    <property type="evidence" value="ECO:0007669"/>
    <property type="project" value="UniProtKB-SubCell"/>
</dbReference>
<evidence type="ECO:0000313" key="7">
    <source>
        <dbReference type="EMBL" id="NYE82110.1"/>
    </source>
</evidence>
<name>A0A7Y9LMC8_9BURK</name>
<keyword evidence="5" id="KW-0963">Cytoplasm</keyword>
<dbReference type="PROSITE" id="PS51219">
    <property type="entry name" value="DPCK"/>
    <property type="match status" value="1"/>
</dbReference>
<evidence type="ECO:0000256" key="3">
    <source>
        <dbReference type="ARBA" id="ARBA00022840"/>
    </source>
</evidence>
<protein>
    <recommendedName>
        <fullName evidence="5 6">Dephospho-CoA kinase</fullName>
        <ecNumber evidence="5 6">2.7.1.24</ecNumber>
    </recommendedName>
    <alternativeName>
        <fullName evidence="5">Dephosphocoenzyme A kinase</fullName>
    </alternativeName>
</protein>
<comment type="catalytic activity">
    <reaction evidence="5">
        <text>3'-dephospho-CoA + ATP = ADP + CoA + H(+)</text>
        <dbReference type="Rhea" id="RHEA:18245"/>
        <dbReference type="ChEBI" id="CHEBI:15378"/>
        <dbReference type="ChEBI" id="CHEBI:30616"/>
        <dbReference type="ChEBI" id="CHEBI:57287"/>
        <dbReference type="ChEBI" id="CHEBI:57328"/>
        <dbReference type="ChEBI" id="CHEBI:456216"/>
        <dbReference type="EC" id="2.7.1.24"/>
    </reaction>
</comment>
<dbReference type="InterPro" id="IPR027417">
    <property type="entry name" value="P-loop_NTPase"/>
</dbReference>
<dbReference type="AlphaFoldDB" id="A0A7Y9LMC8"/>
<evidence type="ECO:0000313" key="8">
    <source>
        <dbReference type="Proteomes" id="UP000542125"/>
    </source>
</evidence>
<keyword evidence="4 5" id="KW-0173">Coenzyme A biosynthesis</keyword>
<accession>A0A7Y9LMC8</accession>
<keyword evidence="3 5" id="KW-0067">ATP-binding</keyword>
<dbReference type="SUPFAM" id="SSF52540">
    <property type="entry name" value="P-loop containing nucleoside triphosphate hydrolases"/>
    <property type="match status" value="1"/>
</dbReference>
<dbReference type="NCBIfam" id="TIGR00152">
    <property type="entry name" value="dephospho-CoA kinase"/>
    <property type="match status" value="1"/>
</dbReference>
<dbReference type="CDD" id="cd02022">
    <property type="entry name" value="DPCK"/>
    <property type="match status" value="1"/>
</dbReference>
<proteinExistence type="inferred from homology"/>
<dbReference type="Pfam" id="PF01121">
    <property type="entry name" value="CoaE"/>
    <property type="match status" value="1"/>
</dbReference>
<dbReference type="Proteomes" id="UP000542125">
    <property type="component" value="Unassembled WGS sequence"/>
</dbReference>
<feature type="binding site" evidence="5">
    <location>
        <begin position="20"/>
        <end position="25"/>
    </location>
    <ligand>
        <name>ATP</name>
        <dbReference type="ChEBI" id="CHEBI:30616"/>
    </ligand>
</feature>
<dbReference type="RefSeq" id="WP_179584659.1">
    <property type="nucleotide sequence ID" value="NZ_JACBYR010000001.1"/>
</dbReference>
<dbReference type="EC" id="2.7.1.24" evidence="5 6"/>